<protein>
    <submittedName>
        <fullName evidence="2">Uncharacterized protein</fullName>
    </submittedName>
</protein>
<accession>A0A8S5R6B1</accession>
<keyword evidence="1" id="KW-0812">Transmembrane</keyword>
<dbReference type="EMBL" id="BK015821">
    <property type="protein sequence ID" value="DAE26625.1"/>
    <property type="molecule type" value="Genomic_DNA"/>
</dbReference>
<organism evidence="2">
    <name type="scientific">Ackermannviridae sp. ctaCq7</name>
    <dbReference type="NCBI Taxonomy" id="2827294"/>
    <lineage>
        <taxon>Viruses</taxon>
        <taxon>Duplodnaviria</taxon>
        <taxon>Heunggongvirae</taxon>
        <taxon>Uroviricota</taxon>
        <taxon>Caudoviricetes</taxon>
        <taxon>Pantevenvirales</taxon>
        <taxon>Ackermannviridae</taxon>
    </lineage>
</organism>
<keyword evidence="1" id="KW-0472">Membrane</keyword>
<evidence type="ECO:0000313" key="2">
    <source>
        <dbReference type="EMBL" id="DAE26625.1"/>
    </source>
</evidence>
<evidence type="ECO:0000256" key="1">
    <source>
        <dbReference type="SAM" id="Phobius"/>
    </source>
</evidence>
<reference evidence="2" key="1">
    <citation type="journal article" date="2021" name="Proc. Natl. Acad. Sci. U.S.A.">
        <title>A Catalog of Tens of Thousands of Viruses from Human Metagenomes Reveals Hidden Associations with Chronic Diseases.</title>
        <authorList>
            <person name="Tisza M.J."/>
            <person name="Buck C.B."/>
        </authorList>
    </citation>
    <scope>NUCLEOTIDE SEQUENCE</scope>
    <source>
        <strain evidence="2">CtaCq7</strain>
    </source>
</reference>
<name>A0A8S5R6B1_9CAUD</name>
<proteinExistence type="predicted"/>
<sequence>MSSDFIQFYQKVLYFCYFILILLINFFFIKILLLIF</sequence>
<keyword evidence="1" id="KW-1133">Transmembrane helix</keyword>
<feature type="transmembrane region" description="Helical" evidence="1">
    <location>
        <begin position="12"/>
        <end position="35"/>
    </location>
</feature>